<feature type="domain" description="Terminase large subunit-like ATPase" evidence="1">
    <location>
        <begin position="47"/>
        <end position="220"/>
    </location>
</feature>
<feature type="domain" description="Terminase large subunit-like endonuclease" evidence="2">
    <location>
        <begin position="227"/>
        <end position="510"/>
    </location>
</feature>
<dbReference type="PANTHER" id="PTHR41287">
    <property type="match status" value="1"/>
</dbReference>
<comment type="caution">
    <text evidence="3">The sequence shown here is derived from an EMBL/GenBank/DDBJ whole genome shotgun (WGS) entry which is preliminary data.</text>
</comment>
<proteinExistence type="predicted"/>
<dbReference type="Pfam" id="PF03354">
    <property type="entry name" value="TerL_ATPase"/>
    <property type="match status" value="1"/>
</dbReference>
<dbReference type="RefSeq" id="WP_166147909.1">
    <property type="nucleotide sequence ID" value="NZ_JAANYN010000005.1"/>
</dbReference>
<evidence type="ECO:0000313" key="4">
    <source>
        <dbReference type="Proteomes" id="UP000649799"/>
    </source>
</evidence>
<evidence type="ECO:0000259" key="2">
    <source>
        <dbReference type="Pfam" id="PF20441"/>
    </source>
</evidence>
<sequence length="535" mass="61120">MTIDFSKIDREKYFSDSYTSDRAIRFIETFCTHVKGDLSGKPYILQDWEKEIVGNLFGWKSKLTGLRKFREALIFLPRKNSKSTLSSAISLYMILADGEKGGEGYFAASTREQARIAFEIMQGMIRNNKELSSHLKIFRNSIEYSKENSFFKVVSAEAGSLHGANLSFALVDELHSHKSSELYDVLKTSMGARSQPLLISITTAGSNKNHICYDLYDYSKKLINGIIEDDTFLPVIFEADEKDDPTKIETAIKANPSFGKSIKEEYLIEQLNKAKAIPTYLNTYKQLHLNIWVDSVEAWINTTDWNACHIEYDETDLEGMECWGGLDLSNNKDLNAFVLVFPQDNGNFKTLNYTFLPYESAIQKDNIAAGKAFMGWAKKKSNFLYLTDSRVRDDDYIFNKLIELSKRFKIQNIAYDRWGADQLVTKLELEGLRFTPFGQGYKSMSPAIKKTESLVLEKKLLQNNNPVLKWCLSNVRITKDDAGNVKMSKEKSKEKIDSAVSLVMAVGQYQQDKNDEILEGENQKSPYRENGFFFI</sequence>
<dbReference type="InterPro" id="IPR005021">
    <property type="entry name" value="Terminase_largesu-like"/>
</dbReference>
<dbReference type="InterPro" id="IPR027417">
    <property type="entry name" value="P-loop_NTPase"/>
</dbReference>
<accession>A0ABX0H7Y6</accession>
<keyword evidence="4" id="KW-1185">Reference proteome</keyword>
<dbReference type="EMBL" id="JAANYN010000005">
    <property type="protein sequence ID" value="NHE57966.1"/>
    <property type="molecule type" value="Genomic_DNA"/>
</dbReference>
<dbReference type="InterPro" id="IPR046462">
    <property type="entry name" value="TerL_nuclease"/>
</dbReference>
<gene>
    <name evidence="3" type="ORF">G9Q97_14215</name>
</gene>
<evidence type="ECO:0000313" key="3">
    <source>
        <dbReference type="EMBL" id="NHE57966.1"/>
    </source>
</evidence>
<dbReference type="Gene3D" id="3.40.50.300">
    <property type="entry name" value="P-loop containing nucleotide triphosphate hydrolases"/>
    <property type="match status" value="1"/>
</dbReference>
<protein>
    <submittedName>
        <fullName evidence="3">Terminase large subunit</fullName>
    </submittedName>
</protein>
<dbReference type="Proteomes" id="UP000649799">
    <property type="component" value="Unassembled WGS sequence"/>
</dbReference>
<evidence type="ECO:0000259" key="1">
    <source>
        <dbReference type="Pfam" id="PF03354"/>
    </source>
</evidence>
<dbReference type="PANTHER" id="PTHR41287:SF1">
    <property type="entry name" value="PROTEIN YMFN"/>
    <property type="match status" value="1"/>
</dbReference>
<dbReference type="Gene3D" id="3.30.420.240">
    <property type="match status" value="1"/>
</dbReference>
<name>A0ABX0H7Y6_9BACT</name>
<dbReference type="InterPro" id="IPR046461">
    <property type="entry name" value="TerL_ATPase"/>
</dbReference>
<dbReference type="Pfam" id="PF20441">
    <property type="entry name" value="TerL_nuclease"/>
    <property type="match status" value="1"/>
</dbReference>
<organism evidence="3 4">
    <name type="scientific">Cyclobacterium plantarum</name>
    <dbReference type="NCBI Taxonomy" id="2716263"/>
    <lineage>
        <taxon>Bacteria</taxon>
        <taxon>Pseudomonadati</taxon>
        <taxon>Bacteroidota</taxon>
        <taxon>Cytophagia</taxon>
        <taxon>Cytophagales</taxon>
        <taxon>Cyclobacteriaceae</taxon>
        <taxon>Cyclobacterium</taxon>
    </lineage>
</organism>
<reference evidence="3 4" key="1">
    <citation type="submission" date="2020-03" db="EMBL/GenBank/DDBJ databases">
        <title>Cyclobacterium plantarum sp. nov., a marine bacterium isolated from a coastal-marine wetland.</title>
        <authorList>
            <person name="Sanchez-Porro C."/>
            <person name="Ventosa A."/>
            <person name="Amoozegar M."/>
        </authorList>
    </citation>
    <scope>NUCLEOTIDE SEQUENCE [LARGE SCALE GENOMIC DNA]</scope>
    <source>
        <strain evidence="3 4">GBPx2</strain>
    </source>
</reference>